<protein>
    <submittedName>
        <fullName evidence="2">ATPase</fullName>
    </submittedName>
</protein>
<reference evidence="7 9" key="3">
    <citation type="submission" date="2015-07" db="EMBL/GenBank/DDBJ databases">
        <title>Physiological, transcriptional responses and genome re-sequencing of acid resistant extremely thermoacidophilic Metallosphaera sedula SARC-M1.</title>
        <authorList>
            <person name="Ai C."/>
            <person name="McCarthy S."/>
            <person name="Eckrich V."/>
            <person name="Rudrappa D."/>
            <person name="Qiu G."/>
            <person name="Blum P."/>
        </authorList>
    </citation>
    <scope>NUCLEOTIDE SEQUENCE [LARGE SCALE GENOMIC DNA]</scope>
    <source>
        <strain evidence="7 9">SARC-M1</strain>
    </source>
</reference>
<evidence type="ECO:0000313" key="12">
    <source>
        <dbReference type="Proteomes" id="UP000062475"/>
    </source>
</evidence>
<dbReference type="Proteomes" id="UP000062475">
    <property type="component" value="Chromosome"/>
</dbReference>
<dbReference type="GeneID" id="71963261"/>
<dbReference type="Proteomes" id="UP000056255">
    <property type="component" value="Chromosome"/>
</dbReference>
<dbReference type="EMBL" id="CP012174">
    <property type="protein sequence ID" value="AKV78692.1"/>
    <property type="molecule type" value="Genomic_DNA"/>
</dbReference>
<dbReference type="Gene3D" id="1.10.8.60">
    <property type="match status" value="1"/>
</dbReference>
<dbReference type="EMBL" id="CP012172">
    <property type="protein sequence ID" value="AKV74201.1"/>
    <property type="molecule type" value="Genomic_DNA"/>
</dbReference>
<dbReference type="PANTHER" id="PTHR34301">
    <property type="entry name" value="DNA-BINDING PROTEIN-RELATED"/>
    <property type="match status" value="1"/>
</dbReference>
<dbReference type="SUPFAM" id="SSF52540">
    <property type="entry name" value="P-loop containing nucleoside triphosphate hydrolases"/>
    <property type="match status" value="1"/>
</dbReference>
<dbReference type="Proteomes" id="UP000068832">
    <property type="component" value="Chromosome"/>
</dbReference>
<dbReference type="EMBL" id="CP012176">
    <property type="protein sequence ID" value="AKV83178.1"/>
    <property type="molecule type" value="Genomic_DNA"/>
</dbReference>
<evidence type="ECO:0000313" key="13">
    <source>
        <dbReference type="Proteomes" id="UP000068832"/>
    </source>
</evidence>
<dbReference type="AlphaFoldDB" id="A0A088E4D8"/>
<dbReference type="EMBL" id="CP012175">
    <property type="protein sequence ID" value="AKV80937.1"/>
    <property type="molecule type" value="Genomic_DNA"/>
</dbReference>
<evidence type="ECO:0000313" key="6">
    <source>
        <dbReference type="EMBL" id="AKV80937.1"/>
    </source>
</evidence>
<evidence type="ECO:0000313" key="4">
    <source>
        <dbReference type="EMBL" id="AKV76440.1"/>
    </source>
</evidence>
<dbReference type="RefSeq" id="WP_012021120.1">
    <property type="nucleotide sequence ID" value="NZ_AP019770.1"/>
</dbReference>
<dbReference type="InterPro" id="IPR027417">
    <property type="entry name" value="P-loop_NTPase"/>
</dbReference>
<dbReference type="Proteomes" id="UP000062398">
    <property type="component" value="Chromosome"/>
</dbReference>
<proteinExistence type="predicted"/>
<organism evidence="2 8">
    <name type="scientific">Metallosphaera sedula</name>
    <dbReference type="NCBI Taxonomy" id="43687"/>
    <lineage>
        <taxon>Archaea</taxon>
        <taxon>Thermoproteota</taxon>
        <taxon>Thermoprotei</taxon>
        <taxon>Sulfolobales</taxon>
        <taxon>Sulfolobaceae</taxon>
        <taxon>Metallosphaera</taxon>
    </lineage>
</organism>
<evidence type="ECO:0000313" key="9">
    <source>
        <dbReference type="Proteomes" id="UP000056255"/>
    </source>
</evidence>
<dbReference type="EMBL" id="CP008822">
    <property type="protein sequence ID" value="AIM27319.1"/>
    <property type="molecule type" value="Genomic_DNA"/>
</dbReference>
<dbReference type="InterPro" id="IPR011579">
    <property type="entry name" value="ATPase_dom"/>
</dbReference>
<dbReference type="PANTHER" id="PTHR34301:SF8">
    <property type="entry name" value="ATPASE DOMAIN-CONTAINING PROTEIN"/>
    <property type="match status" value="1"/>
</dbReference>
<dbReference type="Proteomes" id="UP000061362">
    <property type="component" value="Chromosome"/>
</dbReference>
<accession>A0A088E4D8</accession>
<gene>
    <name evidence="2" type="ORF">HA72_1172</name>
    <name evidence="3" type="ORF">MsedA_1188</name>
    <name evidence="4" type="ORF">MsedB_1190</name>
    <name evidence="5" type="ORF">MsedC_1188</name>
    <name evidence="6" type="ORF">MsedD_1189</name>
    <name evidence="7" type="ORF">MsedE_1191</name>
</gene>
<dbReference type="PATRIC" id="fig|43687.5.peg.1269"/>
<dbReference type="OMA" id="HPQDTML"/>
<dbReference type="Proteomes" id="UP000029084">
    <property type="component" value="Chromosome"/>
</dbReference>
<evidence type="ECO:0000313" key="3">
    <source>
        <dbReference type="EMBL" id="AKV74201.1"/>
    </source>
</evidence>
<evidence type="ECO:0000313" key="8">
    <source>
        <dbReference type="Proteomes" id="UP000029084"/>
    </source>
</evidence>
<reference evidence="2 8" key="1">
    <citation type="journal article" date="2014" name="J. Bacteriol.">
        <title>Role of an Archaeal PitA Transporter in the Copper and Arsenic Resistance of Metallosphaera sedula, an Extreme Thermoacidophile.</title>
        <authorList>
            <person name="McCarthy S."/>
            <person name="Ai C."/>
            <person name="Wheaton G."/>
            <person name="Tevatia R."/>
            <person name="Eckrich V."/>
            <person name="Kelly R."/>
            <person name="Blum P."/>
        </authorList>
    </citation>
    <scope>NUCLEOTIDE SEQUENCE [LARGE SCALE GENOMIC DNA]</scope>
    <source>
        <strain evidence="2 8">CuR1</strain>
    </source>
</reference>
<evidence type="ECO:0000313" key="10">
    <source>
        <dbReference type="Proteomes" id="UP000061362"/>
    </source>
</evidence>
<dbReference type="OrthoDB" id="132045at2157"/>
<dbReference type="EMBL" id="CP012173">
    <property type="protein sequence ID" value="AKV76440.1"/>
    <property type="molecule type" value="Genomic_DNA"/>
</dbReference>
<reference evidence="10 11" key="2">
    <citation type="journal article" date="2015" name="Genome Announc.">
        <title>Complete Genome Sequences of Evolved Arsenate-Resistant Metallosphaera sedula Strains.</title>
        <authorList>
            <person name="Ai C."/>
            <person name="McCarthy S."/>
            <person name="Schackwitz W."/>
            <person name="Martin J."/>
            <person name="Lipzen A."/>
            <person name="Blum P."/>
        </authorList>
    </citation>
    <scope>NUCLEOTIDE SEQUENCE [LARGE SCALE GENOMIC DNA]</scope>
    <source>
        <strain evidence="5 11">ARS120-1</strain>
        <strain evidence="6 10">ARS120-2</strain>
        <strain evidence="3 13">ARS50-1</strain>
        <strain evidence="4 12">ARS50-2</strain>
    </source>
</reference>
<evidence type="ECO:0000313" key="7">
    <source>
        <dbReference type="EMBL" id="AKV83178.1"/>
    </source>
</evidence>
<dbReference type="Pfam" id="PF01637">
    <property type="entry name" value="ATPase_2"/>
    <property type="match status" value="1"/>
</dbReference>
<dbReference type="Gene3D" id="3.40.50.300">
    <property type="entry name" value="P-loop containing nucleotide triphosphate hydrolases"/>
    <property type="match status" value="1"/>
</dbReference>
<sequence length="374" mass="42555">MFVYGVPTTNPFGREREIRIVSNFLRSGQPVGLMGVRRVGKTSLLLASLRQASLPYIYLSAEEFTSGKSFDFHSFISGYVVSVTSTLYSLAGYRVLTEKGRSWLRQLRDLVGAIKVTFNIPEVSATLDVTLEKVERRKRLEEELPRIVDLPQIMAEKFGVPRVVIAVDEFQYLNLAKQSMPNIFHVLRSRWQFHTRVSYVISGSLIGMMNELLNSRDQPFYQFFYLMKVGPLPPDVSRDFLRRGFEHYGVRVGEEEIDRVVDYVDGLPAWLNLVGLKVVSEGKSVNQVLDTLTQDINVVNAIEGDLRKLSPGARSVLKRLAMLGGQGRPRDLGDDRWGVVRALQQLIRYGIVEREDEGNYRIVDPLLVHYLRGN</sequence>
<evidence type="ECO:0000313" key="5">
    <source>
        <dbReference type="EMBL" id="AKV78692.1"/>
    </source>
</evidence>
<dbReference type="GO" id="GO:0005524">
    <property type="term" value="F:ATP binding"/>
    <property type="evidence" value="ECO:0007669"/>
    <property type="project" value="InterPro"/>
</dbReference>
<evidence type="ECO:0000259" key="1">
    <source>
        <dbReference type="Pfam" id="PF01637"/>
    </source>
</evidence>
<name>A0A088E4D8_9CREN</name>
<evidence type="ECO:0000313" key="2">
    <source>
        <dbReference type="EMBL" id="AIM27319.1"/>
    </source>
</evidence>
<evidence type="ECO:0000313" key="11">
    <source>
        <dbReference type="Proteomes" id="UP000062398"/>
    </source>
</evidence>
<feature type="domain" description="ATPase" evidence="1">
    <location>
        <begin position="13"/>
        <end position="272"/>
    </location>
</feature>